<evidence type="ECO:0000313" key="1">
    <source>
        <dbReference type="EMBL" id="MBX53463.1"/>
    </source>
</evidence>
<dbReference type="EMBL" id="GGEC01072979">
    <property type="protein sequence ID" value="MBX53463.1"/>
    <property type="molecule type" value="Transcribed_RNA"/>
</dbReference>
<reference evidence="1" key="1">
    <citation type="submission" date="2018-02" db="EMBL/GenBank/DDBJ databases">
        <title>Rhizophora mucronata_Transcriptome.</title>
        <authorList>
            <person name="Meera S.P."/>
            <person name="Sreeshan A."/>
            <person name="Augustine A."/>
        </authorList>
    </citation>
    <scope>NUCLEOTIDE SEQUENCE</scope>
    <source>
        <tissue evidence="1">Leaf</tissue>
    </source>
</reference>
<accession>A0A2P2PFF0</accession>
<proteinExistence type="predicted"/>
<sequence length="10" mass="1082">MNPLLGFGFS</sequence>
<protein>
    <submittedName>
        <fullName evidence="1">Uncharacterized protein</fullName>
    </submittedName>
</protein>
<organism evidence="1">
    <name type="scientific">Rhizophora mucronata</name>
    <name type="common">Asiatic mangrove</name>
    <dbReference type="NCBI Taxonomy" id="61149"/>
    <lineage>
        <taxon>Eukaryota</taxon>
        <taxon>Viridiplantae</taxon>
        <taxon>Streptophyta</taxon>
        <taxon>Embryophyta</taxon>
        <taxon>Tracheophyta</taxon>
        <taxon>Spermatophyta</taxon>
        <taxon>Magnoliopsida</taxon>
        <taxon>eudicotyledons</taxon>
        <taxon>Gunneridae</taxon>
        <taxon>Pentapetalae</taxon>
        <taxon>rosids</taxon>
        <taxon>fabids</taxon>
        <taxon>Malpighiales</taxon>
        <taxon>Rhizophoraceae</taxon>
        <taxon>Rhizophora</taxon>
    </lineage>
</organism>
<name>A0A2P2PFF0_RHIMU</name>